<protein>
    <recommendedName>
        <fullName evidence="1">Calcineurin-like phosphoesterase domain-containing protein</fullName>
    </recommendedName>
</protein>
<name>A0A919IQG6_9ACTN</name>
<accession>A0A919IQG6</accession>
<feature type="domain" description="Calcineurin-like phosphoesterase" evidence="1">
    <location>
        <begin position="1"/>
        <end position="75"/>
    </location>
</feature>
<comment type="caution">
    <text evidence="2">The sequence shown here is derived from an EMBL/GenBank/DDBJ whole genome shotgun (WGS) entry which is preliminary data.</text>
</comment>
<proteinExistence type="predicted"/>
<evidence type="ECO:0000259" key="1">
    <source>
        <dbReference type="Pfam" id="PF00149"/>
    </source>
</evidence>
<dbReference type="RefSeq" id="WP_203745677.1">
    <property type="nucleotide sequence ID" value="NZ_BAAAUC010000045.1"/>
</dbReference>
<dbReference type="InterPro" id="IPR004843">
    <property type="entry name" value="Calcineurin-like_PHP"/>
</dbReference>
<dbReference type="AlphaFoldDB" id="A0A919IQG6"/>
<organism evidence="2 3">
    <name type="scientific">Actinoplanes cyaneus</name>
    <dbReference type="NCBI Taxonomy" id="52696"/>
    <lineage>
        <taxon>Bacteria</taxon>
        <taxon>Bacillati</taxon>
        <taxon>Actinomycetota</taxon>
        <taxon>Actinomycetes</taxon>
        <taxon>Micromonosporales</taxon>
        <taxon>Micromonosporaceae</taxon>
        <taxon>Actinoplanes</taxon>
    </lineage>
</organism>
<keyword evidence="3" id="KW-1185">Reference proteome</keyword>
<dbReference type="SUPFAM" id="SSF56300">
    <property type="entry name" value="Metallo-dependent phosphatases"/>
    <property type="match status" value="1"/>
</dbReference>
<gene>
    <name evidence="2" type="ORF">Acy02nite_55590</name>
</gene>
<dbReference type="EMBL" id="BOMH01000041">
    <property type="protein sequence ID" value="GID67678.1"/>
    <property type="molecule type" value="Genomic_DNA"/>
</dbReference>
<dbReference type="Pfam" id="PF00149">
    <property type="entry name" value="Metallophos"/>
    <property type="match status" value="1"/>
</dbReference>
<evidence type="ECO:0000313" key="2">
    <source>
        <dbReference type="EMBL" id="GID67678.1"/>
    </source>
</evidence>
<sequence length="135" mass="14234">MRILHLSDTHLTRDAGPNHYGVDPAASLRLMLRDCGELRELDAVVVTGDVADDGTSEAYAQAWQLIGGFARAVWATPGVVTRIDPTAPLSTVRAVRGASASLVDLGGPHSPVLHTLHTRDPETGRVAYETGAQGA</sequence>
<dbReference type="InterPro" id="IPR029052">
    <property type="entry name" value="Metallo-depent_PP-like"/>
</dbReference>
<evidence type="ECO:0000313" key="3">
    <source>
        <dbReference type="Proteomes" id="UP000619479"/>
    </source>
</evidence>
<dbReference type="Gene3D" id="3.60.21.10">
    <property type="match status" value="1"/>
</dbReference>
<dbReference type="Proteomes" id="UP000619479">
    <property type="component" value="Unassembled WGS sequence"/>
</dbReference>
<dbReference type="GO" id="GO:0016787">
    <property type="term" value="F:hydrolase activity"/>
    <property type="evidence" value="ECO:0007669"/>
    <property type="project" value="InterPro"/>
</dbReference>
<reference evidence="2" key="1">
    <citation type="submission" date="2021-01" db="EMBL/GenBank/DDBJ databases">
        <title>Whole genome shotgun sequence of Actinoplanes cyaneus NBRC 14990.</title>
        <authorList>
            <person name="Komaki H."/>
            <person name="Tamura T."/>
        </authorList>
    </citation>
    <scope>NUCLEOTIDE SEQUENCE</scope>
    <source>
        <strain evidence="2">NBRC 14990</strain>
    </source>
</reference>